<dbReference type="Proteomes" id="UP000250166">
    <property type="component" value="Unassembled WGS sequence"/>
</dbReference>
<proteinExistence type="predicted"/>
<evidence type="ECO:0000313" key="3">
    <source>
        <dbReference type="EMBL" id="SQB98174.1"/>
    </source>
</evidence>
<feature type="transmembrane region" description="Helical" evidence="2">
    <location>
        <begin position="111"/>
        <end position="128"/>
    </location>
</feature>
<accession>A0A2X3BEG7</accession>
<feature type="region of interest" description="Disordered" evidence="1">
    <location>
        <begin position="150"/>
        <end position="212"/>
    </location>
</feature>
<dbReference type="Gene3D" id="1.10.260.40">
    <property type="entry name" value="lambda repressor-like DNA-binding domains"/>
    <property type="match status" value="1"/>
</dbReference>
<evidence type="ECO:0000256" key="2">
    <source>
        <dbReference type="SAM" id="Phobius"/>
    </source>
</evidence>
<gene>
    <name evidence="3" type="ORF">NCTC13102_00630</name>
</gene>
<dbReference type="RefSeq" id="WP_023945914.1">
    <property type="nucleotide sequence ID" value="NZ_JAERIV010000020.1"/>
</dbReference>
<sequence length="306" mass="35060">MEENLEKLREIGIKQIAKDTRISISRVENILNKKFDSIQRVHLVGFLQILERQYKMDLSGLLEEFDQYQKQNSKESNKDKVEVKDLSLDTQKSRYDAIDDQKKQVASKQKFYITIVVVVIVVLLYLIYQNLIGKKAEQEGEVQTTQVIADENQNEAQNETNTEDDSTASSEPEIIESDTQSSKDSSRESSRAESKASQTSQANQTNSESQGNELVVTTNMQLWLDIVDLDTKKRKYQGVTSDTYTIKSENHRLLLAFGHSNFALSIDGQNFDFDKGNFPLYFIYEPDNGLKKIDNATYKRLAEQAR</sequence>
<dbReference type="GO" id="GO:0003677">
    <property type="term" value="F:DNA binding"/>
    <property type="evidence" value="ECO:0007669"/>
    <property type="project" value="InterPro"/>
</dbReference>
<feature type="compositionally biased region" description="Basic and acidic residues" evidence="1">
    <location>
        <begin position="184"/>
        <end position="194"/>
    </location>
</feature>
<dbReference type="InterPro" id="IPR050400">
    <property type="entry name" value="Bact_Cytoskel_RodZ"/>
</dbReference>
<dbReference type="PANTHER" id="PTHR34475">
    <property type="match status" value="1"/>
</dbReference>
<protein>
    <submittedName>
        <fullName evidence="3">Sialidase</fullName>
    </submittedName>
</protein>
<dbReference type="EMBL" id="UAWL01000006">
    <property type="protein sequence ID" value="SQB98174.1"/>
    <property type="molecule type" value="Genomic_DNA"/>
</dbReference>
<organism evidence="3 4">
    <name type="scientific">Helicobacter fennelliae</name>
    <dbReference type="NCBI Taxonomy" id="215"/>
    <lineage>
        <taxon>Bacteria</taxon>
        <taxon>Pseudomonadati</taxon>
        <taxon>Campylobacterota</taxon>
        <taxon>Epsilonproteobacteria</taxon>
        <taxon>Campylobacterales</taxon>
        <taxon>Helicobacteraceae</taxon>
        <taxon>Helicobacter</taxon>
    </lineage>
</organism>
<feature type="compositionally biased region" description="Polar residues" evidence="1">
    <location>
        <begin position="199"/>
        <end position="212"/>
    </location>
</feature>
<evidence type="ECO:0000313" key="4">
    <source>
        <dbReference type="Proteomes" id="UP000250166"/>
    </source>
</evidence>
<keyword evidence="2" id="KW-0472">Membrane</keyword>
<dbReference type="AlphaFoldDB" id="A0A2X3BEG7"/>
<reference evidence="3 4" key="1">
    <citation type="submission" date="2018-06" db="EMBL/GenBank/DDBJ databases">
        <authorList>
            <consortium name="Pathogen Informatics"/>
            <person name="Doyle S."/>
        </authorList>
    </citation>
    <scope>NUCLEOTIDE SEQUENCE [LARGE SCALE GENOMIC DNA]</scope>
    <source>
        <strain evidence="3 4">NCTC13102</strain>
    </source>
</reference>
<name>A0A2X3BEG7_9HELI</name>
<evidence type="ECO:0000256" key="1">
    <source>
        <dbReference type="SAM" id="MobiDB-lite"/>
    </source>
</evidence>
<keyword evidence="2" id="KW-0812">Transmembrane</keyword>
<dbReference type="PANTHER" id="PTHR34475:SF1">
    <property type="entry name" value="CYTOSKELETON PROTEIN RODZ"/>
    <property type="match status" value="1"/>
</dbReference>
<dbReference type="InterPro" id="IPR010982">
    <property type="entry name" value="Lambda_DNA-bd_dom_sf"/>
</dbReference>
<keyword evidence="2" id="KW-1133">Transmembrane helix</keyword>
<feature type="compositionally biased region" description="Low complexity" evidence="1">
    <location>
        <begin position="150"/>
        <end position="160"/>
    </location>
</feature>